<dbReference type="PRINTS" id="PR00080">
    <property type="entry name" value="SDRFAMILY"/>
</dbReference>
<gene>
    <name evidence="5" type="ORF">ELS17_07600</name>
</gene>
<dbReference type="InterPro" id="IPR057326">
    <property type="entry name" value="KR_dom"/>
</dbReference>
<dbReference type="Gene3D" id="3.40.50.720">
    <property type="entry name" value="NAD(P)-binding Rossmann-like Domain"/>
    <property type="match status" value="1"/>
</dbReference>
<dbReference type="GO" id="GO:0016616">
    <property type="term" value="F:oxidoreductase activity, acting on the CH-OH group of donors, NAD or NADP as acceptor"/>
    <property type="evidence" value="ECO:0007669"/>
    <property type="project" value="UniProtKB-ARBA"/>
</dbReference>
<comment type="caution">
    <text evidence="5">The sequence shown here is derived from an EMBL/GenBank/DDBJ whole genome shotgun (WGS) entry which is preliminary data.</text>
</comment>
<dbReference type="AlphaFoldDB" id="A0A482Y337"/>
<dbReference type="Pfam" id="PF00106">
    <property type="entry name" value="adh_short"/>
    <property type="match status" value="1"/>
</dbReference>
<feature type="domain" description="Ketoreductase" evidence="4">
    <location>
        <begin position="12"/>
        <end position="191"/>
    </location>
</feature>
<comment type="similarity">
    <text evidence="1 3">Belongs to the short-chain dehydrogenases/reductases (SDR) family.</text>
</comment>
<evidence type="ECO:0000313" key="5">
    <source>
        <dbReference type="EMBL" id="RZH69280.1"/>
    </source>
</evidence>
<sequence length="254" mass="27191">MTTAFGSELDGQVAIVTGASSGIGEATATALASRGASVVLAARREDALEDVAARIEDEDGEALVVPTDITDDDDIDELVETTTDEYGRIDILVNNAGYMPLVHIADADRETLSTTIDVNLDGLLTLTHAVVPTMLEQERGHVVNLSSVAGRFAMENSSHYMAAKAGVAGFGRALRRDVAQEGIRVSTIEPGAVNTELTEDIPDDEVKSYVEDYNQSMRQLEPADIARTIAFVVTQPAHVDINEVLIRPTDQVQP</sequence>
<dbReference type="FunFam" id="3.40.50.720:FF:000047">
    <property type="entry name" value="NADP-dependent L-serine/L-allo-threonine dehydrogenase"/>
    <property type="match status" value="1"/>
</dbReference>
<dbReference type="EMBL" id="SHMR01000001">
    <property type="protein sequence ID" value="RZH69280.1"/>
    <property type="molecule type" value="Genomic_DNA"/>
</dbReference>
<dbReference type="InterPro" id="IPR002347">
    <property type="entry name" value="SDR_fam"/>
</dbReference>
<evidence type="ECO:0000259" key="4">
    <source>
        <dbReference type="SMART" id="SM00822"/>
    </source>
</evidence>
<proteinExistence type="inferred from homology"/>
<dbReference type="OrthoDB" id="7442at2157"/>
<evidence type="ECO:0000313" key="6">
    <source>
        <dbReference type="Proteomes" id="UP000292704"/>
    </source>
</evidence>
<evidence type="ECO:0000256" key="3">
    <source>
        <dbReference type="RuleBase" id="RU000363"/>
    </source>
</evidence>
<accession>A0A482Y337</accession>
<protein>
    <submittedName>
        <fullName evidence="5">SDR family oxidoreductase</fullName>
    </submittedName>
</protein>
<dbReference type="SMART" id="SM00822">
    <property type="entry name" value="PKS_KR"/>
    <property type="match status" value="1"/>
</dbReference>
<organism evidence="5 6">
    <name type="scientific">Natrinema altunense</name>
    <dbReference type="NCBI Taxonomy" id="222984"/>
    <lineage>
        <taxon>Archaea</taxon>
        <taxon>Methanobacteriati</taxon>
        <taxon>Methanobacteriota</taxon>
        <taxon>Stenosarchaea group</taxon>
        <taxon>Halobacteria</taxon>
        <taxon>Halobacteriales</taxon>
        <taxon>Natrialbaceae</taxon>
        <taxon>Natrinema</taxon>
    </lineage>
</organism>
<dbReference type="PANTHER" id="PTHR44196">
    <property type="entry name" value="DEHYDROGENASE/REDUCTASE SDR FAMILY MEMBER 7B"/>
    <property type="match status" value="1"/>
</dbReference>
<dbReference type="Proteomes" id="UP000292704">
    <property type="component" value="Unassembled WGS sequence"/>
</dbReference>
<evidence type="ECO:0000256" key="1">
    <source>
        <dbReference type="ARBA" id="ARBA00006484"/>
    </source>
</evidence>
<dbReference type="RefSeq" id="WP_130170154.1">
    <property type="nucleotide sequence ID" value="NZ_SHMR01000001.1"/>
</dbReference>
<dbReference type="PRINTS" id="PR00081">
    <property type="entry name" value="GDHRDH"/>
</dbReference>
<name>A0A482Y337_9EURY</name>
<keyword evidence="2" id="KW-0560">Oxidoreductase</keyword>
<dbReference type="STRING" id="222984.GCA_000731985_02687"/>
<dbReference type="GO" id="GO:0016020">
    <property type="term" value="C:membrane"/>
    <property type="evidence" value="ECO:0007669"/>
    <property type="project" value="TreeGrafter"/>
</dbReference>
<dbReference type="SUPFAM" id="SSF51735">
    <property type="entry name" value="NAD(P)-binding Rossmann-fold domains"/>
    <property type="match status" value="1"/>
</dbReference>
<reference evidence="5 6" key="1">
    <citation type="submission" date="2019-02" db="EMBL/GenBank/DDBJ databases">
        <title>Genome analysis provides insights into bioremediation potentialities and Haloocin production by Natrinema altunense strain 4.1R isolated from Chott Douz in Tunisian desert.</title>
        <authorList>
            <person name="Najjari A."/>
            <person name="Youssef N."/>
            <person name="Ben Dhia O."/>
            <person name="Ferjani R."/>
            <person name="El Hidri D."/>
            <person name="Ouzari H.I."/>
            <person name="Cherif A."/>
        </authorList>
    </citation>
    <scope>NUCLEOTIDE SEQUENCE [LARGE SCALE GENOMIC DNA]</scope>
    <source>
        <strain evidence="5 6">4.1R</strain>
    </source>
</reference>
<dbReference type="PANTHER" id="PTHR44196:SF1">
    <property type="entry name" value="DEHYDROGENASE_REDUCTASE SDR FAMILY MEMBER 7B"/>
    <property type="match status" value="1"/>
</dbReference>
<dbReference type="InterPro" id="IPR036291">
    <property type="entry name" value="NAD(P)-bd_dom_sf"/>
</dbReference>
<evidence type="ECO:0000256" key="2">
    <source>
        <dbReference type="ARBA" id="ARBA00023002"/>
    </source>
</evidence>